<dbReference type="Proteomes" id="UP000559117">
    <property type="component" value="Unassembled WGS sequence"/>
</dbReference>
<dbReference type="InterPro" id="IPR001279">
    <property type="entry name" value="Metallo-B-lactamas"/>
</dbReference>
<dbReference type="EMBL" id="JACHFH010000023">
    <property type="protein sequence ID" value="MBB5336751.1"/>
    <property type="molecule type" value="Genomic_DNA"/>
</dbReference>
<keyword evidence="3" id="KW-1185">Reference proteome</keyword>
<evidence type="ECO:0000313" key="2">
    <source>
        <dbReference type="EMBL" id="MBB5336751.1"/>
    </source>
</evidence>
<dbReference type="RefSeq" id="WP_183861971.1">
    <property type="nucleotide sequence ID" value="NZ_JACHFH010000023.1"/>
</dbReference>
<proteinExistence type="predicted"/>
<dbReference type="Gene3D" id="3.60.15.10">
    <property type="entry name" value="Ribonuclease Z/Hydroxyacylglutathione hydrolase-like"/>
    <property type="match status" value="1"/>
</dbReference>
<feature type="domain" description="Metallo-beta-lactamase" evidence="1">
    <location>
        <begin position="11"/>
        <end position="188"/>
    </location>
</feature>
<organism evidence="2 3">
    <name type="scientific">Pectinatus brassicae</name>
    <dbReference type="NCBI Taxonomy" id="862415"/>
    <lineage>
        <taxon>Bacteria</taxon>
        <taxon>Bacillati</taxon>
        <taxon>Bacillota</taxon>
        <taxon>Negativicutes</taxon>
        <taxon>Selenomonadales</taxon>
        <taxon>Selenomonadaceae</taxon>
        <taxon>Pectinatus</taxon>
    </lineage>
</organism>
<evidence type="ECO:0000259" key="1">
    <source>
        <dbReference type="SMART" id="SM00849"/>
    </source>
</evidence>
<dbReference type="Pfam" id="PF12706">
    <property type="entry name" value="Lactamase_B_2"/>
    <property type="match status" value="1"/>
</dbReference>
<reference evidence="2 3" key="1">
    <citation type="submission" date="2020-08" db="EMBL/GenBank/DDBJ databases">
        <title>Genomic Encyclopedia of Type Strains, Phase IV (KMG-IV): sequencing the most valuable type-strain genomes for metagenomic binning, comparative biology and taxonomic classification.</title>
        <authorList>
            <person name="Goeker M."/>
        </authorList>
    </citation>
    <scope>NUCLEOTIDE SEQUENCE [LARGE SCALE GENOMIC DNA]</scope>
    <source>
        <strain evidence="2 3">DSM 24661</strain>
    </source>
</reference>
<dbReference type="PANTHER" id="PTHR47619">
    <property type="entry name" value="METALLO-HYDROLASE YYCJ-RELATED"/>
    <property type="match status" value="1"/>
</dbReference>
<dbReference type="InterPro" id="IPR052533">
    <property type="entry name" value="WalJ/YycJ-like"/>
</dbReference>
<dbReference type="PANTHER" id="PTHR47619:SF1">
    <property type="entry name" value="EXODEOXYRIBONUCLEASE WALJ"/>
    <property type="match status" value="1"/>
</dbReference>
<protein>
    <submittedName>
        <fullName evidence="2">Phosphoribosyl 1,2-cyclic phosphodiesterase</fullName>
    </submittedName>
</protein>
<accession>A0A840UG73</accession>
<dbReference type="SUPFAM" id="SSF56281">
    <property type="entry name" value="Metallo-hydrolase/oxidoreductase"/>
    <property type="match status" value="1"/>
</dbReference>
<gene>
    <name evidence="2" type="ORF">HNR32_001905</name>
</gene>
<comment type="caution">
    <text evidence="2">The sequence shown here is derived from an EMBL/GenBank/DDBJ whole genome shotgun (WGS) entry which is preliminary data.</text>
</comment>
<dbReference type="AlphaFoldDB" id="A0A840UG73"/>
<dbReference type="SMART" id="SM00849">
    <property type="entry name" value="Lactamase_B"/>
    <property type="match status" value="1"/>
</dbReference>
<evidence type="ECO:0000313" key="3">
    <source>
        <dbReference type="Proteomes" id="UP000559117"/>
    </source>
</evidence>
<dbReference type="InterPro" id="IPR036866">
    <property type="entry name" value="RibonucZ/Hydroxyglut_hydro"/>
</dbReference>
<sequence>MQVAVLASGSKGNAVFAEIGGTRLLIDAGISTRRIVKALEGLGEDIKDVQGVIITHEHRDHIAGLTTLCKKYHIPLYSRLETFRSMYCLDKLPQDCLNPIQDSFKIGQLAVNAFNISHDAANPVGYSLIGDNKKITVATDLGFVTSNVQEAIDNSDVLVLEANHDPEMLSEGSYPWMLKKRIMGNRGHLSNGDAAWALVRMKKRESHVFLAHMSAENNCPKLAAETITGIIKKQGIKLGSELMLQLAKQNEVVTLDGQFI</sequence>
<name>A0A840UG73_9FIRM</name>